<dbReference type="EMBL" id="JACHNU010000001">
    <property type="protein sequence ID" value="MBB4661263.1"/>
    <property type="molecule type" value="Genomic_DNA"/>
</dbReference>
<feature type="region of interest" description="Disordered" evidence="1">
    <location>
        <begin position="1"/>
        <end position="27"/>
    </location>
</feature>
<gene>
    <name evidence="2" type="ORF">BDZ31_000836</name>
</gene>
<accession>A0A840IAI6</accession>
<keyword evidence="3" id="KW-1185">Reference proteome</keyword>
<evidence type="ECO:0000313" key="3">
    <source>
        <dbReference type="Proteomes" id="UP000585272"/>
    </source>
</evidence>
<name>A0A840IAI6_9ACTN</name>
<reference evidence="2 3" key="1">
    <citation type="submission" date="2020-08" db="EMBL/GenBank/DDBJ databases">
        <title>Genomic Encyclopedia of Archaeal and Bacterial Type Strains, Phase II (KMG-II): from individual species to whole genera.</title>
        <authorList>
            <person name="Goeker M."/>
        </authorList>
    </citation>
    <scope>NUCLEOTIDE SEQUENCE [LARGE SCALE GENOMIC DNA]</scope>
    <source>
        <strain evidence="2 3">DSM 23288</strain>
    </source>
</reference>
<comment type="caution">
    <text evidence="2">The sequence shown here is derived from an EMBL/GenBank/DDBJ whole genome shotgun (WGS) entry which is preliminary data.</text>
</comment>
<protein>
    <submittedName>
        <fullName evidence="2">Uncharacterized protein</fullName>
    </submittedName>
</protein>
<organism evidence="2 3">
    <name type="scientific">Conexibacter arvalis</name>
    <dbReference type="NCBI Taxonomy" id="912552"/>
    <lineage>
        <taxon>Bacteria</taxon>
        <taxon>Bacillati</taxon>
        <taxon>Actinomycetota</taxon>
        <taxon>Thermoleophilia</taxon>
        <taxon>Solirubrobacterales</taxon>
        <taxon>Conexibacteraceae</taxon>
        <taxon>Conexibacter</taxon>
    </lineage>
</organism>
<evidence type="ECO:0000256" key="1">
    <source>
        <dbReference type="SAM" id="MobiDB-lite"/>
    </source>
</evidence>
<dbReference type="AlphaFoldDB" id="A0A840IAI6"/>
<dbReference type="Proteomes" id="UP000585272">
    <property type="component" value="Unassembled WGS sequence"/>
</dbReference>
<proteinExistence type="predicted"/>
<evidence type="ECO:0000313" key="2">
    <source>
        <dbReference type="EMBL" id="MBB4661263.1"/>
    </source>
</evidence>
<sequence length="261" mass="27666">MRGEEGVVDAAVAHEQPEQRGEAPGVGARADLEVVVGQSGGLRRDRVDHDQRALRIGGDLLQDDAGARERLRLPRVLAEEERDLGMLEVAARVAAVEVGVDEALAHLLLRQRARAVSRPERRHHRAGVGAAEVVALPAAAVVEDRLAAVLVADGRQPRRDLGDRRLPVDLLEAAVGPAPQRARQPVAAVLVVVEPQRLVAGVTLRGGVGAVAADAREAAAVELHLDPAVALAEDARALPPGPLLLRFGHRSTLRSRASRAK</sequence>